<keyword evidence="4" id="KW-0489">Methyltransferase</keyword>
<name>A0A7W7R219_KITKI</name>
<evidence type="ECO:0000256" key="1">
    <source>
        <dbReference type="ARBA" id="ARBA00005801"/>
    </source>
</evidence>
<comment type="similarity">
    <text evidence="1">Belongs to the peptidase A24 family.</text>
</comment>
<dbReference type="InterPro" id="IPR000045">
    <property type="entry name" value="Prepilin_IV_endopep_pep"/>
</dbReference>
<keyword evidence="2" id="KW-1133">Transmembrane helix</keyword>
<feature type="transmembrane region" description="Helical" evidence="2">
    <location>
        <begin position="211"/>
        <end position="228"/>
    </location>
</feature>
<keyword evidence="2" id="KW-0812">Transmembrane</keyword>
<keyword evidence="4" id="KW-0378">Hydrolase</keyword>
<reference evidence="4 5" key="1">
    <citation type="submission" date="2020-08" db="EMBL/GenBank/DDBJ databases">
        <title>Sequencing the genomes of 1000 actinobacteria strains.</title>
        <authorList>
            <person name="Klenk H.-P."/>
        </authorList>
    </citation>
    <scope>NUCLEOTIDE SEQUENCE [LARGE SCALE GENOMIC DNA]</scope>
    <source>
        <strain evidence="4 5">DSM 41654</strain>
    </source>
</reference>
<keyword evidence="5" id="KW-1185">Reference proteome</keyword>
<gene>
    <name evidence="4" type="ORF">FHR34_002833</name>
</gene>
<dbReference type="GO" id="GO:0008168">
    <property type="term" value="F:methyltransferase activity"/>
    <property type="evidence" value="ECO:0007669"/>
    <property type="project" value="UniProtKB-KW"/>
</dbReference>
<dbReference type="GO" id="GO:0005886">
    <property type="term" value="C:plasma membrane"/>
    <property type="evidence" value="ECO:0007669"/>
    <property type="project" value="TreeGrafter"/>
</dbReference>
<dbReference type="AlphaFoldDB" id="A0A7W7R219"/>
<dbReference type="Pfam" id="PF01478">
    <property type="entry name" value="Peptidase_A24"/>
    <property type="match status" value="1"/>
</dbReference>
<evidence type="ECO:0000313" key="5">
    <source>
        <dbReference type="Proteomes" id="UP000540506"/>
    </source>
</evidence>
<feature type="domain" description="Prepilin type IV endopeptidase peptidase" evidence="3">
    <location>
        <begin position="93"/>
        <end position="196"/>
    </location>
</feature>
<keyword evidence="2" id="KW-0472">Membrane</keyword>
<dbReference type="GO" id="GO:0004190">
    <property type="term" value="F:aspartic-type endopeptidase activity"/>
    <property type="evidence" value="ECO:0007669"/>
    <property type="project" value="UniProtKB-EC"/>
</dbReference>
<evidence type="ECO:0000259" key="3">
    <source>
        <dbReference type="Pfam" id="PF01478"/>
    </source>
</evidence>
<feature type="transmembrane region" description="Helical" evidence="2">
    <location>
        <begin position="176"/>
        <end position="199"/>
    </location>
</feature>
<dbReference type="Proteomes" id="UP000540506">
    <property type="component" value="Unassembled WGS sequence"/>
</dbReference>
<feature type="transmembrane region" description="Helical" evidence="2">
    <location>
        <begin position="136"/>
        <end position="156"/>
    </location>
</feature>
<dbReference type="Gene3D" id="1.20.120.1220">
    <property type="match status" value="1"/>
</dbReference>
<dbReference type="EC" id="3.4.23.43" evidence="4"/>
<dbReference type="EC" id="2.1.1.-" evidence="4"/>
<comment type="caution">
    <text evidence="4">The sequence shown here is derived from an EMBL/GenBank/DDBJ whole genome shotgun (WGS) entry which is preliminary data.</text>
</comment>
<feature type="transmembrane region" description="Helical" evidence="2">
    <location>
        <begin position="87"/>
        <end position="106"/>
    </location>
</feature>
<evidence type="ECO:0000256" key="2">
    <source>
        <dbReference type="SAM" id="Phobius"/>
    </source>
</evidence>
<dbReference type="InterPro" id="IPR050882">
    <property type="entry name" value="Prepilin_peptidase/N-MTase"/>
</dbReference>
<feature type="transmembrane region" description="Helical" evidence="2">
    <location>
        <begin position="61"/>
        <end position="80"/>
    </location>
</feature>
<dbReference type="RefSeq" id="WP_184935880.1">
    <property type="nucleotide sequence ID" value="NZ_JACHJV010000001.1"/>
</dbReference>
<dbReference type="PANTHER" id="PTHR30487">
    <property type="entry name" value="TYPE 4 PREPILIN-LIKE PROTEINS LEADER PEPTIDE-PROCESSING ENZYME"/>
    <property type="match status" value="1"/>
</dbReference>
<evidence type="ECO:0000313" key="4">
    <source>
        <dbReference type="EMBL" id="MBB4923840.1"/>
    </source>
</evidence>
<protein>
    <submittedName>
        <fullName evidence="4">Leader peptidase (Prepilin peptidase)/N-methyltransferase</fullName>
        <ecNumber evidence="4">2.1.1.-</ecNumber>
        <ecNumber evidence="4">3.4.23.43</ecNumber>
    </submittedName>
</protein>
<dbReference type="EMBL" id="JACHJV010000001">
    <property type="protein sequence ID" value="MBB4923840.1"/>
    <property type="molecule type" value="Genomic_DNA"/>
</dbReference>
<proteinExistence type="inferred from homology"/>
<organism evidence="4 5">
    <name type="scientific">Kitasatospora kifunensis</name>
    <name type="common">Streptomyces kifunensis</name>
    <dbReference type="NCBI Taxonomy" id="58351"/>
    <lineage>
        <taxon>Bacteria</taxon>
        <taxon>Bacillati</taxon>
        <taxon>Actinomycetota</taxon>
        <taxon>Actinomycetes</taxon>
        <taxon>Kitasatosporales</taxon>
        <taxon>Streptomycetaceae</taxon>
        <taxon>Kitasatospora</taxon>
    </lineage>
</organism>
<keyword evidence="4" id="KW-0808">Transferase</keyword>
<dbReference type="GO" id="GO:0032259">
    <property type="term" value="P:methylation"/>
    <property type="evidence" value="ECO:0007669"/>
    <property type="project" value="UniProtKB-KW"/>
</dbReference>
<dbReference type="PANTHER" id="PTHR30487:SF0">
    <property type="entry name" value="PREPILIN LEADER PEPTIDASE_N-METHYLTRANSFERASE-RELATED"/>
    <property type="match status" value="1"/>
</dbReference>
<sequence>MTGLITGGLVGAIAAPNLRAAAARYAVPADEPPRGCGCARPRGGLLLTGRCPGCGTRQGPALLGVGVVAVGVGMAVGSVASWPIGLLLAWVGAFGVVLAFVDAAVHRLPDALTLRLGAGVPVVLVAADFRHPGELLRCLLAALVLGFVYWVLHLLGPMGLGDVKLALPLGALLAYYGWRAVFEGTVAAFLLAAGWGLALLLTGRAKAKDPLPFGPCMLLGALLAVLAVS</sequence>
<accession>A0A7W7R219</accession>
<dbReference type="GO" id="GO:0006465">
    <property type="term" value="P:signal peptide processing"/>
    <property type="evidence" value="ECO:0007669"/>
    <property type="project" value="TreeGrafter"/>
</dbReference>